<evidence type="ECO:0000313" key="2">
    <source>
        <dbReference type="Proteomes" id="UP000789860"/>
    </source>
</evidence>
<evidence type="ECO:0000313" key="1">
    <source>
        <dbReference type="EMBL" id="CAG8513026.1"/>
    </source>
</evidence>
<keyword evidence="2" id="KW-1185">Reference proteome</keyword>
<reference evidence="1" key="1">
    <citation type="submission" date="2021-06" db="EMBL/GenBank/DDBJ databases">
        <authorList>
            <person name="Kallberg Y."/>
            <person name="Tangrot J."/>
            <person name="Rosling A."/>
        </authorList>
    </citation>
    <scope>NUCLEOTIDE SEQUENCE</scope>
    <source>
        <strain evidence="1">AU212A</strain>
    </source>
</reference>
<proteinExistence type="predicted"/>
<protein>
    <submittedName>
        <fullName evidence="1">4586_t:CDS:1</fullName>
    </submittedName>
</protein>
<dbReference type="EMBL" id="CAJVPM010004418">
    <property type="protein sequence ID" value="CAG8513026.1"/>
    <property type="molecule type" value="Genomic_DNA"/>
</dbReference>
<feature type="non-terminal residue" evidence="1">
    <location>
        <position position="743"/>
    </location>
</feature>
<organism evidence="1 2">
    <name type="scientific">Scutellospora calospora</name>
    <dbReference type="NCBI Taxonomy" id="85575"/>
    <lineage>
        <taxon>Eukaryota</taxon>
        <taxon>Fungi</taxon>
        <taxon>Fungi incertae sedis</taxon>
        <taxon>Mucoromycota</taxon>
        <taxon>Glomeromycotina</taxon>
        <taxon>Glomeromycetes</taxon>
        <taxon>Diversisporales</taxon>
        <taxon>Gigasporaceae</taxon>
        <taxon>Scutellospora</taxon>
    </lineage>
</organism>
<name>A0ACA9L7G3_9GLOM</name>
<sequence length="743" mass="83842">MAQVSEPPYKTEKYIRNESNGFDEYFQDPDQELINNDTSLPNGLRRLRKDRSPSKDVNNTNIINRLEISRFSAESFHSYNFVSSDASMYEDRQNILRRSIDFMKSKIKGWKLLDVQQAILSFVEPVGTSTDIVLPHEETSVDDSYVSRKFKGSLADISILCQPINAPSAVHSPTRFTPQNQAIITTDNQGNILNANDIACLVFCYSRTEISTIKAFDLIASPYREKQEKCLALRPQNDHDNFEAVLACGKVIPIQRKNDETSAASLWLKSKKDDSGNSIFIWIFEEIVESMMIAEIDCKGIIHNSSGDVKALYGYTPEEIIDMNVTSLIPALEIITSNDMNRMDIDDKSDIDSSNTRLDIEQINKTKYYGSRSKNCAKFPIIGKISMKSLQENMQDQDSIIYRLKIISMPTIAGVITAHATGIIQSCNSVFVKYLFGVGSQELIGKRHIESLLPQFPRLIDILASERSLVEGVLISENAFRRAAISISTISKNNFPISHTKDFSTTSLSTQGPSGIIAVHRDGTEFDVDIQMRVVESPDEPLHALWITYDRNANFAKEQSYIDSVEKLVTSRSVDDENIQEEKENFHISKFIAAGGKPPISTHISSDRQIMTPPAMSPAPVPFDPMLYSAITLGKTIDDFEILDNLGQGAYGQKRVVLKYVVKSRILVDCWTRDTALGTVPLEIHILHTLRRFPHPNIVQMEDFFEDDDYYYIEMGLHGAGMDLFDYIELNTTMAEDEIKLIF</sequence>
<dbReference type="Proteomes" id="UP000789860">
    <property type="component" value="Unassembled WGS sequence"/>
</dbReference>
<comment type="caution">
    <text evidence="1">The sequence shown here is derived from an EMBL/GenBank/DDBJ whole genome shotgun (WGS) entry which is preliminary data.</text>
</comment>
<gene>
    <name evidence="1" type="ORF">SCALOS_LOCUS3743</name>
</gene>
<accession>A0ACA9L7G3</accession>